<dbReference type="Proteomes" id="UP000253742">
    <property type="component" value="Unassembled WGS sequence"/>
</dbReference>
<organism evidence="1 2">
    <name type="scientific">Streptomyces parvulus</name>
    <dbReference type="NCBI Taxonomy" id="146923"/>
    <lineage>
        <taxon>Bacteria</taxon>
        <taxon>Bacillati</taxon>
        <taxon>Actinomycetota</taxon>
        <taxon>Actinomycetes</taxon>
        <taxon>Kitasatosporales</taxon>
        <taxon>Streptomycetaceae</taxon>
        <taxon>Streptomyces</taxon>
    </lineage>
</organism>
<dbReference type="RefSeq" id="WP_114527188.1">
    <property type="nucleotide sequence ID" value="NZ_JBEZHW010000017.1"/>
</dbReference>
<reference evidence="1 2" key="1">
    <citation type="submission" date="2018-07" db="EMBL/GenBank/DDBJ databases">
        <title>Genome guided investigation of antibiotics producing actinomycetales strain isolated from a Macau mangrove ecosystem.</title>
        <authorList>
            <person name="Hu D."/>
        </authorList>
    </citation>
    <scope>NUCLEOTIDE SEQUENCE [LARGE SCALE GENOMIC DNA]</scope>
    <source>
        <strain evidence="1 2">2297</strain>
    </source>
</reference>
<accession>A0A369VCD5</accession>
<comment type="caution">
    <text evidence="1">The sequence shown here is derived from an EMBL/GenBank/DDBJ whole genome shotgun (WGS) entry which is preliminary data.</text>
</comment>
<dbReference type="STRING" id="146923.Spa2297_01870"/>
<evidence type="ECO:0000313" key="1">
    <source>
        <dbReference type="EMBL" id="RDD90327.1"/>
    </source>
</evidence>
<protein>
    <submittedName>
        <fullName evidence="1">Uncharacterized protein</fullName>
    </submittedName>
</protein>
<proteinExistence type="predicted"/>
<evidence type="ECO:0000313" key="2">
    <source>
        <dbReference type="Proteomes" id="UP000253742"/>
    </source>
</evidence>
<dbReference type="OrthoDB" id="4275874at2"/>
<dbReference type="AlphaFoldDB" id="A0A369VCD5"/>
<sequence>MTSSAFQRTIILPAPVCRQAAHHLEQAVEKAIDGAATPWRAFRTADGDDFAFSVPVVEQAAGCLLVLAAESAQSLRPSALRALIGVALHLRDAAEAVRRPVLPTGAW</sequence>
<dbReference type="EMBL" id="QQBH01000002">
    <property type="protein sequence ID" value="RDD90327.1"/>
    <property type="molecule type" value="Genomic_DNA"/>
</dbReference>
<gene>
    <name evidence="1" type="ORF">DVZ84_02905</name>
</gene>
<name>A0A369VCD5_9ACTN</name>